<evidence type="ECO:0000259" key="2">
    <source>
        <dbReference type="Pfam" id="PF17932"/>
    </source>
</evidence>
<protein>
    <submittedName>
        <fullName evidence="3">AcrR family transcriptional regulator</fullName>
    </submittedName>
</protein>
<feature type="domain" description="HTH-type transcriptional repressor KstR2 C-terminal" evidence="2">
    <location>
        <begin position="86"/>
        <end position="199"/>
    </location>
</feature>
<dbReference type="Proteomes" id="UP000546642">
    <property type="component" value="Unassembled WGS sequence"/>
</dbReference>
<organism evidence="3 4">
    <name type="scientific">Nocardiopsis mwathae</name>
    <dbReference type="NCBI Taxonomy" id="1472723"/>
    <lineage>
        <taxon>Bacteria</taxon>
        <taxon>Bacillati</taxon>
        <taxon>Actinomycetota</taxon>
        <taxon>Actinomycetes</taxon>
        <taxon>Streptosporangiales</taxon>
        <taxon>Nocardiopsidaceae</taxon>
        <taxon>Nocardiopsis</taxon>
    </lineage>
</organism>
<keyword evidence="1" id="KW-0238">DNA-binding</keyword>
<dbReference type="AlphaFoldDB" id="A0A7W9YF17"/>
<dbReference type="InterPro" id="IPR050109">
    <property type="entry name" value="HTH-type_TetR-like_transc_reg"/>
</dbReference>
<dbReference type="PANTHER" id="PTHR30055:SF200">
    <property type="entry name" value="HTH-TYPE TRANSCRIPTIONAL REPRESSOR BDCR"/>
    <property type="match status" value="1"/>
</dbReference>
<proteinExistence type="predicted"/>
<dbReference type="InterPro" id="IPR009057">
    <property type="entry name" value="Homeodomain-like_sf"/>
</dbReference>
<dbReference type="InterPro" id="IPR041490">
    <property type="entry name" value="KstR2_TetR_C"/>
</dbReference>
<evidence type="ECO:0000313" key="4">
    <source>
        <dbReference type="Proteomes" id="UP000546642"/>
    </source>
</evidence>
<evidence type="ECO:0000313" key="3">
    <source>
        <dbReference type="EMBL" id="MBB6170978.1"/>
    </source>
</evidence>
<dbReference type="SUPFAM" id="SSF46689">
    <property type="entry name" value="Homeodomain-like"/>
    <property type="match status" value="1"/>
</dbReference>
<gene>
    <name evidence="3" type="ORF">HNR23_001038</name>
</gene>
<dbReference type="RefSeq" id="WP_184074026.1">
    <property type="nucleotide sequence ID" value="NZ_JACHDS010000001.1"/>
</dbReference>
<dbReference type="Pfam" id="PF17932">
    <property type="entry name" value="TetR_C_24"/>
    <property type="match status" value="1"/>
</dbReference>
<dbReference type="SUPFAM" id="SSF48498">
    <property type="entry name" value="Tetracyclin repressor-like, C-terminal domain"/>
    <property type="match status" value="1"/>
</dbReference>
<sequence length="207" mass="23555">MTADLSPHDTRLAADTLDAATSIFARHGPHGLGMASLTREITERTGIGIVEFRRDFPTRLDLMYAVVLRSTRELVARQISDFSSPESPVDRLSQLVRRHIDHCWKHRTEEELRRALLPTLRAIHPVRYRELSDQLRLYREHIREIIGDGVGQGHFRVAGPGMAAGTVLETLESILNWYDPEGGLSLPELGDVYVDLIIHHQLRCPRR</sequence>
<accession>A0A7W9YF17</accession>
<keyword evidence="4" id="KW-1185">Reference proteome</keyword>
<evidence type="ECO:0000256" key="1">
    <source>
        <dbReference type="ARBA" id="ARBA00023125"/>
    </source>
</evidence>
<name>A0A7W9YF17_9ACTN</name>
<comment type="caution">
    <text evidence="3">The sequence shown here is derived from an EMBL/GenBank/DDBJ whole genome shotgun (WGS) entry which is preliminary data.</text>
</comment>
<dbReference type="InterPro" id="IPR036271">
    <property type="entry name" value="Tet_transcr_reg_TetR-rel_C_sf"/>
</dbReference>
<dbReference type="GO" id="GO:0000976">
    <property type="term" value="F:transcription cis-regulatory region binding"/>
    <property type="evidence" value="ECO:0007669"/>
    <property type="project" value="TreeGrafter"/>
</dbReference>
<dbReference type="EMBL" id="JACHDS010000001">
    <property type="protein sequence ID" value="MBB6170978.1"/>
    <property type="molecule type" value="Genomic_DNA"/>
</dbReference>
<dbReference type="PANTHER" id="PTHR30055">
    <property type="entry name" value="HTH-TYPE TRANSCRIPTIONAL REGULATOR RUTR"/>
    <property type="match status" value="1"/>
</dbReference>
<reference evidence="3 4" key="1">
    <citation type="submission" date="2020-08" db="EMBL/GenBank/DDBJ databases">
        <title>Sequencing the genomes of 1000 actinobacteria strains.</title>
        <authorList>
            <person name="Klenk H.-P."/>
        </authorList>
    </citation>
    <scope>NUCLEOTIDE SEQUENCE [LARGE SCALE GENOMIC DNA]</scope>
    <source>
        <strain evidence="3 4">DSM 46659</strain>
    </source>
</reference>
<dbReference type="Gene3D" id="1.10.357.10">
    <property type="entry name" value="Tetracycline Repressor, domain 2"/>
    <property type="match status" value="1"/>
</dbReference>
<dbReference type="GO" id="GO:0003700">
    <property type="term" value="F:DNA-binding transcription factor activity"/>
    <property type="evidence" value="ECO:0007669"/>
    <property type="project" value="TreeGrafter"/>
</dbReference>